<dbReference type="HAMAP" id="MF_00942">
    <property type="entry name" value="Nth"/>
    <property type="match status" value="1"/>
</dbReference>
<evidence type="ECO:0000256" key="8">
    <source>
        <dbReference type="ARBA" id="ARBA00023204"/>
    </source>
</evidence>
<feature type="binding site" evidence="10">
    <location>
        <position position="222"/>
    </location>
    <ligand>
        <name>[4Fe-4S] cluster</name>
        <dbReference type="ChEBI" id="CHEBI:49883"/>
    </ligand>
</feature>
<evidence type="ECO:0000256" key="2">
    <source>
        <dbReference type="ARBA" id="ARBA00022485"/>
    </source>
</evidence>
<comment type="catalytic activity">
    <reaction evidence="10">
        <text>2'-deoxyribonucleotide-(2'-deoxyribose 5'-phosphate)-2'-deoxyribonucleotide-DNA = a 3'-end 2'-deoxyribonucleotide-(2,3-dehydro-2,3-deoxyribose 5'-phosphate)-DNA + a 5'-end 5'-phospho-2'-deoxyribonucleoside-DNA + H(+)</text>
        <dbReference type="Rhea" id="RHEA:66592"/>
        <dbReference type="Rhea" id="RHEA-COMP:13180"/>
        <dbReference type="Rhea" id="RHEA-COMP:16897"/>
        <dbReference type="Rhea" id="RHEA-COMP:17067"/>
        <dbReference type="ChEBI" id="CHEBI:15378"/>
        <dbReference type="ChEBI" id="CHEBI:136412"/>
        <dbReference type="ChEBI" id="CHEBI:157695"/>
        <dbReference type="ChEBI" id="CHEBI:167181"/>
        <dbReference type="EC" id="4.2.99.18"/>
    </reaction>
</comment>
<name>A0ABP4ZQ62_9MICO</name>
<reference evidence="13" key="1">
    <citation type="journal article" date="2019" name="Int. J. Syst. Evol. Microbiol.">
        <title>The Global Catalogue of Microorganisms (GCM) 10K type strain sequencing project: providing services to taxonomists for standard genome sequencing and annotation.</title>
        <authorList>
            <consortium name="The Broad Institute Genomics Platform"/>
            <consortium name="The Broad Institute Genome Sequencing Center for Infectious Disease"/>
            <person name="Wu L."/>
            <person name="Ma J."/>
        </authorList>
    </citation>
    <scope>NUCLEOTIDE SEQUENCE [LARGE SCALE GENOMIC DNA]</scope>
    <source>
        <strain evidence="13">JCM 14326</strain>
    </source>
</reference>
<keyword evidence="13" id="KW-1185">Reference proteome</keyword>
<keyword evidence="5 10" id="KW-0378">Hydrolase</keyword>
<keyword evidence="9 10" id="KW-0326">Glycosidase</keyword>
<dbReference type="EC" id="4.2.99.18" evidence="10"/>
<keyword evidence="7 10" id="KW-0411">Iron-sulfur</keyword>
<evidence type="ECO:0000313" key="12">
    <source>
        <dbReference type="EMBL" id="GAA1859245.1"/>
    </source>
</evidence>
<keyword evidence="10" id="KW-0238">DNA-binding</keyword>
<dbReference type="InterPro" id="IPR004036">
    <property type="entry name" value="Endonuclease-III-like_CS2"/>
</dbReference>
<dbReference type="EMBL" id="BAAANL010000003">
    <property type="protein sequence ID" value="GAA1859245.1"/>
    <property type="molecule type" value="Genomic_DNA"/>
</dbReference>
<evidence type="ECO:0000259" key="11">
    <source>
        <dbReference type="SMART" id="SM00478"/>
    </source>
</evidence>
<keyword evidence="2 10" id="KW-0004">4Fe-4S</keyword>
<dbReference type="CDD" id="cd00056">
    <property type="entry name" value="ENDO3c"/>
    <property type="match status" value="1"/>
</dbReference>
<dbReference type="RefSeq" id="WP_344101363.1">
    <property type="nucleotide sequence ID" value="NZ_BAAANL010000003.1"/>
</dbReference>
<dbReference type="PANTHER" id="PTHR10359">
    <property type="entry name" value="A/G-SPECIFIC ADENINE GLYCOSYLASE/ENDONUCLEASE III"/>
    <property type="match status" value="1"/>
</dbReference>
<dbReference type="Proteomes" id="UP001501094">
    <property type="component" value="Unassembled WGS sequence"/>
</dbReference>
<dbReference type="PANTHER" id="PTHR10359:SF18">
    <property type="entry name" value="ENDONUCLEASE III"/>
    <property type="match status" value="1"/>
</dbReference>
<dbReference type="SMART" id="SM00525">
    <property type="entry name" value="FES"/>
    <property type="match status" value="1"/>
</dbReference>
<keyword evidence="6 10" id="KW-0408">Iron</keyword>
<organism evidence="12 13">
    <name type="scientific">Myceligenerans crystallogenes</name>
    <dbReference type="NCBI Taxonomy" id="316335"/>
    <lineage>
        <taxon>Bacteria</taxon>
        <taxon>Bacillati</taxon>
        <taxon>Actinomycetota</taxon>
        <taxon>Actinomycetes</taxon>
        <taxon>Micrococcales</taxon>
        <taxon>Promicromonosporaceae</taxon>
        <taxon>Myceligenerans</taxon>
    </lineage>
</organism>
<evidence type="ECO:0000313" key="13">
    <source>
        <dbReference type="Proteomes" id="UP001501094"/>
    </source>
</evidence>
<dbReference type="SUPFAM" id="SSF48150">
    <property type="entry name" value="DNA-glycosylase"/>
    <property type="match status" value="1"/>
</dbReference>
<dbReference type="InterPro" id="IPR011257">
    <property type="entry name" value="DNA_glycosylase"/>
</dbReference>
<comment type="caution">
    <text evidence="12">The sequence shown here is derived from an EMBL/GenBank/DDBJ whole genome shotgun (WGS) entry which is preliminary data.</text>
</comment>
<accession>A0ABP4ZQ62</accession>
<dbReference type="InterPro" id="IPR005759">
    <property type="entry name" value="Nth"/>
</dbReference>
<dbReference type="Pfam" id="PF00730">
    <property type="entry name" value="HhH-GPD"/>
    <property type="match status" value="1"/>
</dbReference>
<evidence type="ECO:0000256" key="4">
    <source>
        <dbReference type="ARBA" id="ARBA00022763"/>
    </source>
</evidence>
<evidence type="ECO:0000256" key="7">
    <source>
        <dbReference type="ARBA" id="ARBA00023014"/>
    </source>
</evidence>
<comment type="similarity">
    <text evidence="1 10">Belongs to the Nth/MutY family.</text>
</comment>
<dbReference type="Gene3D" id="1.10.1670.10">
    <property type="entry name" value="Helix-hairpin-Helix base-excision DNA repair enzymes (C-terminal)"/>
    <property type="match status" value="1"/>
</dbReference>
<feature type="binding site" evidence="10">
    <location>
        <position position="213"/>
    </location>
    <ligand>
        <name>[4Fe-4S] cluster</name>
        <dbReference type="ChEBI" id="CHEBI:49883"/>
    </ligand>
</feature>
<dbReference type="InterPro" id="IPR023170">
    <property type="entry name" value="HhH_base_excis_C"/>
</dbReference>
<dbReference type="Gene3D" id="1.10.340.30">
    <property type="entry name" value="Hypothetical protein, domain 2"/>
    <property type="match status" value="1"/>
</dbReference>
<feature type="binding site" evidence="10">
    <location>
        <position position="206"/>
    </location>
    <ligand>
        <name>[4Fe-4S] cluster</name>
        <dbReference type="ChEBI" id="CHEBI:49883"/>
    </ligand>
</feature>
<keyword evidence="8 10" id="KW-0234">DNA repair</keyword>
<keyword evidence="4 10" id="KW-0227">DNA damage</keyword>
<feature type="binding site" evidence="10">
    <location>
        <position position="216"/>
    </location>
    <ligand>
        <name>[4Fe-4S] cluster</name>
        <dbReference type="ChEBI" id="CHEBI:49883"/>
    </ligand>
</feature>
<dbReference type="NCBIfam" id="TIGR01083">
    <property type="entry name" value="nth"/>
    <property type="match status" value="1"/>
</dbReference>
<evidence type="ECO:0000256" key="9">
    <source>
        <dbReference type="ARBA" id="ARBA00023295"/>
    </source>
</evidence>
<keyword evidence="10" id="KW-0456">Lyase</keyword>
<dbReference type="PROSITE" id="PS01155">
    <property type="entry name" value="ENDONUCLEASE_III_2"/>
    <property type="match status" value="1"/>
</dbReference>
<keyword evidence="3 10" id="KW-0479">Metal-binding</keyword>
<feature type="domain" description="HhH-GPD" evidence="11">
    <location>
        <begin position="57"/>
        <end position="204"/>
    </location>
</feature>
<dbReference type="InterPro" id="IPR003265">
    <property type="entry name" value="HhH-GPD_domain"/>
</dbReference>
<evidence type="ECO:0000256" key="6">
    <source>
        <dbReference type="ARBA" id="ARBA00023004"/>
    </source>
</evidence>
<comment type="cofactor">
    <cofactor evidence="10">
        <name>[4Fe-4S] cluster</name>
        <dbReference type="ChEBI" id="CHEBI:49883"/>
    </cofactor>
    <text evidence="10">Binds 1 [4Fe-4S] cluster.</text>
</comment>
<evidence type="ECO:0000256" key="1">
    <source>
        <dbReference type="ARBA" id="ARBA00008343"/>
    </source>
</evidence>
<dbReference type="SMART" id="SM00478">
    <property type="entry name" value="ENDO3c"/>
    <property type="match status" value="1"/>
</dbReference>
<comment type="function">
    <text evidence="10">DNA repair enzyme that has both DNA N-glycosylase activity and AP-lyase activity. The DNA N-glycosylase activity releases various damaged pyrimidines from DNA by cleaving the N-glycosidic bond, leaving an AP (apurinic/apyrimidinic) site. The AP-lyase activity cleaves the phosphodiester bond 3' to the AP site by a beta-elimination, leaving a 3'-terminal unsaturated sugar and a product with a terminal 5'-phosphate.</text>
</comment>
<protein>
    <recommendedName>
        <fullName evidence="10">Endonuclease III</fullName>
        <ecNumber evidence="10">4.2.99.18</ecNumber>
    </recommendedName>
    <alternativeName>
        <fullName evidence="10">DNA-(apurinic or apyrimidinic site) lyase</fullName>
    </alternativeName>
</protein>
<dbReference type="InterPro" id="IPR000445">
    <property type="entry name" value="HhH_motif"/>
</dbReference>
<gene>
    <name evidence="10" type="primary">nth</name>
    <name evidence="12" type="ORF">GCM10009751_15880</name>
</gene>
<dbReference type="Pfam" id="PF00633">
    <property type="entry name" value="HHH"/>
    <property type="match status" value="1"/>
</dbReference>
<evidence type="ECO:0000256" key="10">
    <source>
        <dbReference type="HAMAP-Rule" id="MF_00942"/>
    </source>
</evidence>
<dbReference type="InterPro" id="IPR003651">
    <property type="entry name" value="Endonuclease3_FeS-loop_motif"/>
</dbReference>
<evidence type="ECO:0000256" key="3">
    <source>
        <dbReference type="ARBA" id="ARBA00022723"/>
    </source>
</evidence>
<dbReference type="PROSITE" id="PS00764">
    <property type="entry name" value="ENDONUCLEASE_III_1"/>
    <property type="match status" value="1"/>
</dbReference>
<evidence type="ECO:0000256" key="5">
    <source>
        <dbReference type="ARBA" id="ARBA00022801"/>
    </source>
</evidence>
<proteinExistence type="inferred from homology"/>
<dbReference type="InterPro" id="IPR004035">
    <property type="entry name" value="Endouclease-III_FeS-bd_BS"/>
</dbReference>
<sequence>MATGTRGTRAEKFADETRTGLVRRARRIDRVLAGTYPDARAELDFTTPLELLVATVLSAQTTDVRVNATTPTLFARYPDAASYAEANPEDLEEILRPLGFFRAKAKAVIGLGKALEERYDGEVPGRLQDLVTLPGVGRKTANVVLGNAFGVPGITVDTHFGRLARRLGLTGEDDPVKVEHAVGELFPRKDWTMLSHHLVWHGRRVCHAMRPACGACPVARWCPSSDLGEQDPTAAARLVRTAGPN</sequence>